<dbReference type="GO" id="GO:0051537">
    <property type="term" value="F:2 iron, 2 sulfur cluster binding"/>
    <property type="evidence" value="ECO:0007669"/>
    <property type="project" value="UniProtKB-KW"/>
</dbReference>
<feature type="binding site" evidence="7">
    <location>
        <position position="119"/>
    </location>
    <ligand>
        <name>[2Fe-2S] cluster</name>
        <dbReference type="ChEBI" id="CHEBI:190135"/>
    </ligand>
</feature>
<dbReference type="InterPro" id="IPR002023">
    <property type="entry name" value="NuoE-like"/>
</dbReference>
<comment type="similarity">
    <text evidence="1">Belongs to the complex I 24 kDa subunit family.</text>
</comment>
<dbReference type="InterPro" id="IPR036249">
    <property type="entry name" value="Thioredoxin-like_sf"/>
</dbReference>
<evidence type="ECO:0000256" key="7">
    <source>
        <dbReference type="PIRSR" id="PIRSR000216-1"/>
    </source>
</evidence>
<dbReference type="GO" id="GO:0046872">
    <property type="term" value="F:metal ion binding"/>
    <property type="evidence" value="ECO:0007669"/>
    <property type="project" value="UniProtKB-KW"/>
</dbReference>
<dbReference type="InterPro" id="IPR042128">
    <property type="entry name" value="NuoE_dom"/>
</dbReference>
<dbReference type="GO" id="GO:0003954">
    <property type="term" value="F:NADH dehydrogenase activity"/>
    <property type="evidence" value="ECO:0007669"/>
    <property type="project" value="TreeGrafter"/>
</dbReference>
<evidence type="ECO:0000256" key="6">
    <source>
        <dbReference type="ARBA" id="ARBA00034078"/>
    </source>
</evidence>
<comment type="cofactor">
    <cofactor evidence="7">
        <name>[2Fe-2S] cluster</name>
        <dbReference type="ChEBI" id="CHEBI:190135"/>
    </cofactor>
    <text evidence="7">Binds 1 [2Fe-2S] cluster.</text>
</comment>
<evidence type="ECO:0000256" key="2">
    <source>
        <dbReference type="ARBA" id="ARBA00022714"/>
    </source>
</evidence>
<evidence type="ECO:0000313" key="8">
    <source>
        <dbReference type="EMBL" id="QOY54340.1"/>
    </source>
</evidence>
<evidence type="ECO:0000256" key="1">
    <source>
        <dbReference type="ARBA" id="ARBA00010643"/>
    </source>
</evidence>
<keyword evidence="9" id="KW-1185">Reference proteome</keyword>
<dbReference type="RefSeq" id="WP_194366385.1">
    <property type="nucleotide sequence ID" value="NZ_CP054493.1"/>
</dbReference>
<feature type="binding site" evidence="7">
    <location>
        <position position="115"/>
    </location>
    <ligand>
        <name>[2Fe-2S] cluster</name>
        <dbReference type="ChEBI" id="CHEBI:190135"/>
    </ligand>
</feature>
<keyword evidence="5 7" id="KW-0411">Iron-sulfur</keyword>
<reference evidence="8 9" key="1">
    <citation type="submission" date="2020-05" db="EMBL/GenBank/DDBJ databases">
        <title>Sulfurimonas marisnigri, sp. nov., and Sulfurimonas baltica, sp. nov., manganese oxide reducing chemolithoautotrophs of the class Epsilonproteobacteria isolated from the pelagic redoxclines of the Black and Baltic Seas and emended description of the genus Sulfurimonas.</title>
        <authorList>
            <person name="Henkel J.V."/>
            <person name="Laudan C."/>
            <person name="Werner J."/>
            <person name="Neu T."/>
            <person name="Plewe S."/>
            <person name="Sproer C."/>
            <person name="Bunk B."/>
            <person name="Schulz-Vogt H.N."/>
        </authorList>
    </citation>
    <scope>NUCLEOTIDE SEQUENCE [LARGE SCALE GENOMIC DNA]</scope>
    <source>
        <strain evidence="8 9">SoZ1</strain>
    </source>
</reference>
<keyword evidence="2 7" id="KW-0001">2Fe-2S</keyword>
<dbReference type="AlphaFoldDB" id="A0A7S7LZI6"/>
<name>A0A7S7LZI6_9BACT</name>
<proteinExistence type="inferred from homology"/>
<organism evidence="8 9">
    <name type="scientific">Candidatus Sulfurimonas marisnigri</name>
    <dbReference type="NCBI Taxonomy" id="2740405"/>
    <lineage>
        <taxon>Bacteria</taxon>
        <taxon>Pseudomonadati</taxon>
        <taxon>Campylobacterota</taxon>
        <taxon>Epsilonproteobacteria</taxon>
        <taxon>Campylobacterales</taxon>
        <taxon>Sulfurimonadaceae</taxon>
        <taxon>Sulfurimonas</taxon>
    </lineage>
</organism>
<evidence type="ECO:0000256" key="5">
    <source>
        <dbReference type="ARBA" id="ARBA00023014"/>
    </source>
</evidence>
<dbReference type="FunFam" id="1.10.10.1590:FF:000001">
    <property type="entry name" value="NADH-quinone oxidoreductase subunit E"/>
    <property type="match status" value="1"/>
</dbReference>
<dbReference type="Gene3D" id="1.10.10.1590">
    <property type="entry name" value="NADH-quinone oxidoreductase subunit E"/>
    <property type="match status" value="1"/>
</dbReference>
<dbReference type="Proteomes" id="UP000593836">
    <property type="component" value="Chromosome"/>
</dbReference>
<dbReference type="PIRSF" id="PIRSF000216">
    <property type="entry name" value="NADH_DH_24kDa"/>
    <property type="match status" value="1"/>
</dbReference>
<dbReference type="PANTHER" id="PTHR10371:SF3">
    <property type="entry name" value="NADH DEHYDROGENASE [UBIQUINONE] FLAVOPROTEIN 2, MITOCHONDRIAL"/>
    <property type="match status" value="1"/>
</dbReference>
<keyword evidence="3 7" id="KW-0479">Metal-binding</keyword>
<dbReference type="CDD" id="cd03064">
    <property type="entry name" value="TRX_Fd_NuoE"/>
    <property type="match status" value="1"/>
</dbReference>
<feature type="binding site" evidence="7">
    <location>
        <position position="88"/>
    </location>
    <ligand>
        <name>[2Fe-2S] cluster</name>
        <dbReference type="ChEBI" id="CHEBI:190135"/>
    </ligand>
</feature>
<evidence type="ECO:0000313" key="9">
    <source>
        <dbReference type="Proteomes" id="UP000593836"/>
    </source>
</evidence>
<comment type="cofactor">
    <cofactor evidence="6">
        <name>[2Fe-2S] cluster</name>
        <dbReference type="ChEBI" id="CHEBI:190135"/>
    </cofactor>
</comment>
<evidence type="ECO:0000256" key="3">
    <source>
        <dbReference type="ARBA" id="ARBA00022723"/>
    </source>
</evidence>
<accession>A0A7S7LZI6</accession>
<dbReference type="KEGG" id="smas:HUE87_10740"/>
<dbReference type="PANTHER" id="PTHR10371">
    <property type="entry name" value="NADH DEHYDROGENASE UBIQUINONE FLAVOPROTEIN 2, MITOCHONDRIAL"/>
    <property type="match status" value="1"/>
</dbReference>
<keyword evidence="4 7" id="KW-0408">Iron</keyword>
<gene>
    <name evidence="8" type="ORF">HUE87_10740</name>
</gene>
<protein>
    <submittedName>
        <fullName evidence="8">NAD(P)H-dependent oxidoreductase subunit E</fullName>
    </submittedName>
</protein>
<sequence length="147" mass="17214">MSFSYNIQNRSKIELLEKRYPDKRALILPLLWLAQKQESYIREDAMQYISEIVELPYMNIYSVATFYTMFRLEKTNKRIIEVCRTLSCELNGSEEIKKHLDDNYSEDFEILEVECMGACSGAPMCTLDGKYIENLTPQMIDEVLNAN</sequence>
<dbReference type="EMBL" id="CP054493">
    <property type="protein sequence ID" value="QOY54340.1"/>
    <property type="molecule type" value="Genomic_DNA"/>
</dbReference>
<evidence type="ECO:0000256" key="4">
    <source>
        <dbReference type="ARBA" id="ARBA00023004"/>
    </source>
</evidence>
<dbReference type="SUPFAM" id="SSF52833">
    <property type="entry name" value="Thioredoxin-like"/>
    <property type="match status" value="1"/>
</dbReference>
<dbReference type="Gene3D" id="3.40.30.10">
    <property type="entry name" value="Glutaredoxin"/>
    <property type="match status" value="1"/>
</dbReference>
<dbReference type="Pfam" id="PF01257">
    <property type="entry name" value="2Fe-2S_thioredx"/>
    <property type="match status" value="1"/>
</dbReference>
<dbReference type="InterPro" id="IPR041921">
    <property type="entry name" value="NuoE_N"/>
</dbReference>
<feature type="binding site" evidence="7">
    <location>
        <position position="83"/>
    </location>
    <ligand>
        <name>[2Fe-2S] cluster</name>
        <dbReference type="ChEBI" id="CHEBI:190135"/>
    </ligand>
</feature>